<proteinExistence type="predicted"/>
<dbReference type="RefSeq" id="WP_146391192.1">
    <property type="nucleotide sequence ID" value="NZ_SJPK01000004.1"/>
</dbReference>
<dbReference type="AlphaFoldDB" id="A0A5C5XZB6"/>
<feature type="signal peptide" evidence="2">
    <location>
        <begin position="1"/>
        <end position="28"/>
    </location>
</feature>
<evidence type="ECO:0000256" key="2">
    <source>
        <dbReference type="SAM" id="SignalP"/>
    </source>
</evidence>
<dbReference type="Proteomes" id="UP000318053">
    <property type="component" value="Unassembled WGS sequence"/>
</dbReference>
<evidence type="ECO:0000313" key="4">
    <source>
        <dbReference type="EMBL" id="TWT67285.1"/>
    </source>
</evidence>
<dbReference type="OrthoDB" id="9795554at2"/>
<sequence precursor="true">MPIARFRFASCLLSIAIGLTISAAATHAEVRLPSVFSDHMVLQQKQEIRIWGWAEQGESVEVRFADQTATTQAGEKGRWEVKLPAMDANAEPQSLFVKGKNSVEVSDVLVGEVWLCSGQSNMAWTVQRSSDAEQEIAAADYPLIRHIAIPRTSSFLPVDDVPADWQVCSPETVANFTACGYFMARHLHQELDVPIGLVNSSWGGTRVEPWTPPVGFQQVPALQNIYDSITTRSPGTDAYKTRLGEHIEATSDWVETAKASMKSNALLSPSPGYPAELLPFSSHQDPTMLYNGMIHPILGFSIRGAIWYQGESNHVEGMLYLEKKKALIGGWRELWNQGDFPFYYVQIAPYQYGNEDVEILPRFWEAQAGVQQEVPATGMVVINDLATINDIHPPAKQEVGRRLARLALKNDYGHEDVVARSPEMQSHEIAGDQLKIQFQHTGGGLKTRDDKSPTDFEIIGSSSGGFQPATAKIDGDTILLSSDKVKNPVAFRFAWHKTAEPNLMGGTGLPVGAFRGGEMPDFVDTLPISDGYQLVYDLDLTRLGREIQYDVDNSEKIEAFDRIGYLVELARGDEEKQVIFVSMDAFTDDVQKIGIPTQASGAHFQQRVESLDIYTNVEGIKTGTGVAKGNLEFWPNNYGANNEGKVPGANNSIYDFGDSPSDPVNGYGSMQVHHFGAKQTLFAINKWNAGSEADLGIGNSDGETRDWTFTGNADTYSSKRLRVYVHVK</sequence>
<dbReference type="InterPro" id="IPR039329">
    <property type="entry name" value="SIAE"/>
</dbReference>
<gene>
    <name evidence="4" type="ORF">CA85_21350</name>
</gene>
<dbReference type="PANTHER" id="PTHR22901:SF0">
    <property type="entry name" value="SIALATE O-ACETYLESTERASE"/>
    <property type="match status" value="1"/>
</dbReference>
<keyword evidence="2" id="KW-0732">Signal</keyword>
<keyword evidence="5" id="KW-1185">Reference proteome</keyword>
<dbReference type="PANTHER" id="PTHR22901">
    <property type="entry name" value="SIALATE O-ACETYLESTERASE"/>
    <property type="match status" value="1"/>
</dbReference>
<dbReference type="Gene3D" id="3.40.50.1110">
    <property type="entry name" value="SGNH hydrolase"/>
    <property type="match status" value="1"/>
</dbReference>
<organism evidence="4 5">
    <name type="scientific">Allorhodopirellula solitaria</name>
    <dbReference type="NCBI Taxonomy" id="2527987"/>
    <lineage>
        <taxon>Bacteria</taxon>
        <taxon>Pseudomonadati</taxon>
        <taxon>Planctomycetota</taxon>
        <taxon>Planctomycetia</taxon>
        <taxon>Pirellulales</taxon>
        <taxon>Pirellulaceae</taxon>
        <taxon>Allorhodopirellula</taxon>
    </lineage>
</organism>
<dbReference type="InterPro" id="IPR036514">
    <property type="entry name" value="SGNH_hydro_sf"/>
</dbReference>
<accession>A0A5C5XZB6</accession>
<evidence type="ECO:0000256" key="1">
    <source>
        <dbReference type="ARBA" id="ARBA00022801"/>
    </source>
</evidence>
<dbReference type="Pfam" id="PF03629">
    <property type="entry name" value="SASA"/>
    <property type="match status" value="1"/>
</dbReference>
<dbReference type="GO" id="GO:0005975">
    <property type="term" value="P:carbohydrate metabolic process"/>
    <property type="evidence" value="ECO:0007669"/>
    <property type="project" value="TreeGrafter"/>
</dbReference>
<feature type="domain" description="Sialate O-acetylesterase" evidence="3">
    <location>
        <begin position="289"/>
        <end position="408"/>
    </location>
</feature>
<dbReference type="EMBL" id="SJPK01000004">
    <property type="protein sequence ID" value="TWT67285.1"/>
    <property type="molecule type" value="Genomic_DNA"/>
</dbReference>
<dbReference type="InterPro" id="IPR005181">
    <property type="entry name" value="SASA"/>
</dbReference>
<name>A0A5C5XZB6_9BACT</name>
<comment type="caution">
    <text evidence="4">The sequence shown here is derived from an EMBL/GenBank/DDBJ whole genome shotgun (WGS) entry which is preliminary data.</text>
</comment>
<reference evidence="4 5" key="1">
    <citation type="submission" date="2019-02" db="EMBL/GenBank/DDBJ databases">
        <title>Deep-cultivation of Planctomycetes and their phenomic and genomic characterization uncovers novel biology.</title>
        <authorList>
            <person name="Wiegand S."/>
            <person name="Jogler M."/>
            <person name="Boedeker C."/>
            <person name="Pinto D."/>
            <person name="Vollmers J."/>
            <person name="Rivas-Marin E."/>
            <person name="Kohn T."/>
            <person name="Peeters S.H."/>
            <person name="Heuer A."/>
            <person name="Rast P."/>
            <person name="Oberbeckmann S."/>
            <person name="Bunk B."/>
            <person name="Jeske O."/>
            <person name="Meyerdierks A."/>
            <person name="Storesund J.E."/>
            <person name="Kallscheuer N."/>
            <person name="Luecker S."/>
            <person name="Lage O.M."/>
            <person name="Pohl T."/>
            <person name="Merkel B.J."/>
            <person name="Hornburger P."/>
            <person name="Mueller R.-W."/>
            <person name="Bruemmer F."/>
            <person name="Labrenz M."/>
            <person name="Spormann A.M."/>
            <person name="Op Den Camp H."/>
            <person name="Overmann J."/>
            <person name="Amann R."/>
            <person name="Jetten M.S.M."/>
            <person name="Mascher T."/>
            <person name="Medema M.H."/>
            <person name="Devos D.P."/>
            <person name="Kaster A.-K."/>
            <person name="Ovreas L."/>
            <person name="Rohde M."/>
            <person name="Galperin M.Y."/>
            <person name="Jogler C."/>
        </authorList>
    </citation>
    <scope>NUCLEOTIDE SEQUENCE [LARGE SCALE GENOMIC DNA]</scope>
    <source>
        <strain evidence="4 5">CA85</strain>
    </source>
</reference>
<dbReference type="GO" id="GO:0001681">
    <property type="term" value="F:sialate O-acetylesterase activity"/>
    <property type="evidence" value="ECO:0007669"/>
    <property type="project" value="InterPro"/>
</dbReference>
<protein>
    <recommendedName>
        <fullName evidence="3">Sialate O-acetylesterase domain-containing protein</fullName>
    </recommendedName>
</protein>
<evidence type="ECO:0000259" key="3">
    <source>
        <dbReference type="Pfam" id="PF03629"/>
    </source>
</evidence>
<evidence type="ECO:0000313" key="5">
    <source>
        <dbReference type="Proteomes" id="UP000318053"/>
    </source>
</evidence>
<dbReference type="SUPFAM" id="SSF52266">
    <property type="entry name" value="SGNH hydrolase"/>
    <property type="match status" value="1"/>
</dbReference>
<feature type="chain" id="PRO_5023075547" description="Sialate O-acetylesterase domain-containing protein" evidence="2">
    <location>
        <begin position="29"/>
        <end position="728"/>
    </location>
</feature>
<keyword evidence="1" id="KW-0378">Hydrolase</keyword>